<dbReference type="PROSITE" id="PS50016">
    <property type="entry name" value="ZF_PHD_2"/>
    <property type="match status" value="1"/>
</dbReference>
<feature type="compositionally biased region" description="Basic and acidic residues" evidence="5">
    <location>
        <begin position="256"/>
        <end position="268"/>
    </location>
</feature>
<feature type="compositionally biased region" description="Polar residues" evidence="5">
    <location>
        <begin position="318"/>
        <end position="329"/>
    </location>
</feature>
<feature type="region of interest" description="Disordered" evidence="5">
    <location>
        <begin position="250"/>
        <end position="504"/>
    </location>
</feature>
<dbReference type="InterPro" id="IPR001965">
    <property type="entry name" value="Znf_PHD"/>
</dbReference>
<feature type="compositionally biased region" description="Polar residues" evidence="5">
    <location>
        <begin position="180"/>
        <end position="189"/>
    </location>
</feature>
<evidence type="ECO:0000256" key="5">
    <source>
        <dbReference type="SAM" id="MobiDB-lite"/>
    </source>
</evidence>
<dbReference type="SMART" id="SM00249">
    <property type="entry name" value="PHD"/>
    <property type="match status" value="2"/>
</dbReference>
<feature type="compositionally biased region" description="Low complexity" evidence="5">
    <location>
        <begin position="373"/>
        <end position="390"/>
    </location>
</feature>
<dbReference type="GO" id="GO:0006357">
    <property type="term" value="P:regulation of transcription by RNA polymerase II"/>
    <property type="evidence" value="ECO:0007669"/>
    <property type="project" value="TreeGrafter"/>
</dbReference>
<evidence type="ECO:0000259" key="6">
    <source>
        <dbReference type="PROSITE" id="PS50016"/>
    </source>
</evidence>
<evidence type="ECO:0000256" key="3">
    <source>
        <dbReference type="ARBA" id="ARBA00022833"/>
    </source>
</evidence>
<dbReference type="CDD" id="cd15535">
    <property type="entry name" value="PHD1_Rco1"/>
    <property type="match status" value="1"/>
</dbReference>
<dbReference type="PANTHER" id="PTHR47636">
    <property type="entry name" value="TRANSCRIPTIONAL REGULATORY PROTEIN RCO1"/>
    <property type="match status" value="1"/>
</dbReference>
<feature type="compositionally biased region" description="Basic residues" evidence="5">
    <location>
        <begin position="151"/>
        <end position="165"/>
    </location>
</feature>
<dbReference type="GO" id="GO:0032221">
    <property type="term" value="C:Rpd3S complex"/>
    <property type="evidence" value="ECO:0007669"/>
    <property type="project" value="TreeGrafter"/>
</dbReference>
<evidence type="ECO:0000256" key="4">
    <source>
        <dbReference type="PROSITE-ProRule" id="PRU00146"/>
    </source>
</evidence>
<reference evidence="7" key="1">
    <citation type="submission" date="2023-06" db="EMBL/GenBank/DDBJ databases">
        <title>Multi-omics analyses reveal the molecular pathogenesis toolkit of Lasiodiplodia hormozganensis, a cross-kingdom pathogen.</title>
        <authorList>
            <person name="Felix C."/>
            <person name="Meneses R."/>
            <person name="Goncalves M.F.M."/>
            <person name="Tilleman L."/>
            <person name="Duarte A.S."/>
            <person name="Jorrin-Novo J.V."/>
            <person name="Van De Peer Y."/>
            <person name="Deforce D."/>
            <person name="Van Nieuwerburgh F."/>
            <person name="Esteves A.C."/>
            <person name="Alves A."/>
        </authorList>
    </citation>
    <scope>NUCLEOTIDE SEQUENCE</scope>
    <source>
        <strain evidence="7">CBS 339.90</strain>
    </source>
</reference>
<feature type="compositionally biased region" description="Low complexity" evidence="5">
    <location>
        <begin position="304"/>
        <end position="317"/>
    </location>
</feature>
<feature type="compositionally biased region" description="Basic and acidic residues" evidence="5">
    <location>
        <begin position="80"/>
        <end position="93"/>
    </location>
</feature>
<evidence type="ECO:0000313" key="8">
    <source>
        <dbReference type="Proteomes" id="UP001175001"/>
    </source>
</evidence>
<dbReference type="GO" id="GO:0008270">
    <property type="term" value="F:zinc ion binding"/>
    <property type="evidence" value="ECO:0007669"/>
    <property type="project" value="UniProtKB-KW"/>
</dbReference>
<dbReference type="FunFam" id="3.30.40.10:FF:000748">
    <property type="entry name" value="PHD finger domain protein, putative"/>
    <property type="match status" value="1"/>
</dbReference>
<dbReference type="InterPro" id="IPR013083">
    <property type="entry name" value="Znf_RING/FYVE/PHD"/>
</dbReference>
<dbReference type="PROSITE" id="PS01359">
    <property type="entry name" value="ZF_PHD_1"/>
    <property type="match status" value="1"/>
</dbReference>
<gene>
    <name evidence="7" type="ORF">DIS24_g3359</name>
</gene>
<accession>A0AA40D282</accession>
<keyword evidence="1" id="KW-0479">Metal-binding</keyword>
<evidence type="ECO:0000313" key="7">
    <source>
        <dbReference type="EMBL" id="KAK0660305.1"/>
    </source>
</evidence>
<feature type="region of interest" description="Disordered" evidence="5">
    <location>
        <begin position="1"/>
        <end position="195"/>
    </location>
</feature>
<feature type="region of interest" description="Disordered" evidence="5">
    <location>
        <begin position="890"/>
        <end position="910"/>
    </location>
</feature>
<feature type="compositionally biased region" description="Basic residues" evidence="5">
    <location>
        <begin position="558"/>
        <end position="571"/>
    </location>
</feature>
<evidence type="ECO:0000256" key="1">
    <source>
        <dbReference type="ARBA" id="ARBA00022723"/>
    </source>
</evidence>
<name>A0AA40D282_9PEZI</name>
<dbReference type="SUPFAM" id="SSF57903">
    <property type="entry name" value="FYVE/PHD zinc finger"/>
    <property type="match status" value="2"/>
</dbReference>
<proteinExistence type="predicted"/>
<feature type="compositionally biased region" description="Polar residues" evidence="5">
    <location>
        <begin position="404"/>
        <end position="415"/>
    </location>
</feature>
<protein>
    <recommendedName>
        <fullName evidence="6">PHD-type domain-containing protein</fullName>
    </recommendedName>
</protein>
<sequence length="996" mass="107327">MPPSRPSRRSHARTNASSPDGSHATNSPAPQVAPPKEKGQSSLDSWIEPPLKPPAPSFEDVGFERQGVLTTMQPLGVKPTAKDRARSRVDGLRRSVAGKNGQLSGAEDSRDTPDVDGTQQAEDRDRNPQDYVPVIPPNRDEEEDDDYTPAGKKKKSKKAKASKRGSKSETPVGSVRPTAAPSTPDNRSPSPFVEEHANVGISMGVEKALRGALAKVETTGHTKIGTVLRRLSQQSKNDKGLSELLSYVAKHNGRAPTKEKQAEFDRYVKRARKAPPQDQEEESIERSPKRARISRGANGLALTPSQSAQSPSPSSPAKSTTIHPSSAIQSPAPEELPSERAVTPPKEPTAADMGVGANGLTSSAVHSPRSRRASISSISSLSSVDESIAAGPPPDVLEDPAITRPSTAGPSTNGASKLGIRTKKPLPKKAGGSAASKRSPDDAGLTESEDEELQAKRRKYSEAFKDVASFNRNIPVSNIRPELSSADIPALNNGSPVLPPPKKQKLKLTNGLLKKSALQASSSAASPLSEGFPPHGSGPATRATTPNLNADGNDRPSKRQKTSARTKHSPIKNRTGGVAGVARASGGMESPIGYDDNDARSENDDFCSACGFSGLLLCCDGCDKAFHLTCCDPPLEDTPDEKWLCHLCAAKSNSALRESVPFSLFGPLMATINKRNPTVFALPKRIQDHFEGVRADKEGAYEEVQATKPLNKGRGGWDEVPDNTRLLDTKGNAILCVQCGKSSLNKQQIIQCDICNANWHLDCLDPPMANPPPIPFNSRHRNVWKCPRHIDRDLRAIEPTVSSALGSTRIFRIRKPKNPNIVDVNMRRGFRNNGIIEVADESSDSEKEFESNDDEDGVVYRLPVKGIKLDFISKVKKMRMDDEAIRAQRTGFPGGVSTQPTTYDRGFSRANPTDRRAAVNLVQLANRESDLELGGDAVQTLIYSLNGESPDEVVDSMTGAEKAPLAMEPPGDEERRQLLALQELIRRRLGVTNGSV</sequence>
<feature type="compositionally biased region" description="Low complexity" evidence="5">
    <location>
        <begin position="518"/>
        <end position="529"/>
    </location>
</feature>
<comment type="caution">
    <text evidence="7">The sequence shown here is derived from an EMBL/GenBank/DDBJ whole genome shotgun (WGS) entry which is preliminary data.</text>
</comment>
<dbReference type="InterPro" id="IPR011011">
    <property type="entry name" value="Znf_FYVE_PHD"/>
</dbReference>
<keyword evidence="3" id="KW-0862">Zinc</keyword>
<feature type="compositionally biased region" description="Basic residues" evidence="5">
    <location>
        <begin position="1"/>
        <end position="12"/>
    </location>
</feature>
<dbReference type="EMBL" id="JAUJDW010000011">
    <property type="protein sequence ID" value="KAK0660305.1"/>
    <property type="molecule type" value="Genomic_DNA"/>
</dbReference>
<feature type="region of interest" description="Disordered" evidence="5">
    <location>
        <begin position="518"/>
        <end position="584"/>
    </location>
</feature>
<dbReference type="InterPro" id="IPR019786">
    <property type="entry name" value="Zinc_finger_PHD-type_CS"/>
</dbReference>
<dbReference type="Gene3D" id="3.30.40.10">
    <property type="entry name" value="Zinc/RING finger domain, C3HC4 (zinc finger)"/>
    <property type="match status" value="2"/>
</dbReference>
<dbReference type="InterPro" id="IPR052819">
    <property type="entry name" value="Chromatin_regulatory_protein"/>
</dbReference>
<dbReference type="InterPro" id="IPR019787">
    <property type="entry name" value="Znf_PHD-finger"/>
</dbReference>
<dbReference type="PANTHER" id="PTHR47636:SF1">
    <property type="entry name" value="TRANSCRIPTIONAL REGULATORY PROTEIN RCO1"/>
    <property type="match status" value="1"/>
</dbReference>
<feature type="compositionally biased region" description="Polar residues" evidence="5">
    <location>
        <begin position="13"/>
        <end position="29"/>
    </location>
</feature>
<organism evidence="7 8">
    <name type="scientific">Lasiodiplodia hormozganensis</name>
    <dbReference type="NCBI Taxonomy" id="869390"/>
    <lineage>
        <taxon>Eukaryota</taxon>
        <taxon>Fungi</taxon>
        <taxon>Dikarya</taxon>
        <taxon>Ascomycota</taxon>
        <taxon>Pezizomycotina</taxon>
        <taxon>Dothideomycetes</taxon>
        <taxon>Dothideomycetes incertae sedis</taxon>
        <taxon>Botryosphaeriales</taxon>
        <taxon>Botryosphaeriaceae</taxon>
        <taxon>Lasiodiplodia</taxon>
    </lineage>
</organism>
<keyword evidence="2 4" id="KW-0863">Zinc-finger</keyword>
<keyword evidence="8" id="KW-1185">Reference proteome</keyword>
<dbReference type="AlphaFoldDB" id="A0AA40D282"/>
<dbReference type="Pfam" id="PF00628">
    <property type="entry name" value="PHD"/>
    <property type="match status" value="2"/>
</dbReference>
<evidence type="ECO:0000256" key="2">
    <source>
        <dbReference type="ARBA" id="ARBA00022771"/>
    </source>
</evidence>
<dbReference type="Proteomes" id="UP001175001">
    <property type="component" value="Unassembled WGS sequence"/>
</dbReference>
<feature type="domain" description="PHD-type" evidence="6">
    <location>
        <begin position="604"/>
        <end position="651"/>
    </location>
</feature>